<dbReference type="SUPFAM" id="SSF46785">
    <property type="entry name" value="Winged helix' DNA-binding domain"/>
    <property type="match status" value="1"/>
</dbReference>
<feature type="domain" description="HTH lysR-type" evidence="1">
    <location>
        <begin position="1"/>
        <end position="32"/>
    </location>
</feature>
<organism evidence="2 3">
    <name type="scientific">Mesorhizobium qingshengii</name>
    <dbReference type="NCBI Taxonomy" id="1165689"/>
    <lineage>
        <taxon>Bacteria</taxon>
        <taxon>Pseudomonadati</taxon>
        <taxon>Pseudomonadota</taxon>
        <taxon>Alphaproteobacteria</taxon>
        <taxon>Hyphomicrobiales</taxon>
        <taxon>Phyllobacteriaceae</taxon>
        <taxon>Mesorhizobium</taxon>
    </lineage>
</organism>
<protein>
    <submittedName>
        <fullName evidence="2">Regulatory helix-turn-helix protein, lysR family</fullName>
    </submittedName>
</protein>
<dbReference type="STRING" id="1165689.SAMN02927914_06860"/>
<dbReference type="Pfam" id="PF00126">
    <property type="entry name" value="HTH_1"/>
    <property type="match status" value="1"/>
</dbReference>
<reference evidence="2 3" key="1">
    <citation type="submission" date="2016-10" db="EMBL/GenBank/DDBJ databases">
        <authorList>
            <person name="de Groot N.N."/>
        </authorList>
    </citation>
    <scope>NUCLEOTIDE SEQUENCE [LARGE SCALE GENOMIC DNA]</scope>
    <source>
        <strain evidence="2 3">CGMCC 1.12097</strain>
    </source>
</reference>
<dbReference type="Gene3D" id="1.10.10.10">
    <property type="entry name" value="Winged helix-like DNA-binding domain superfamily/Winged helix DNA-binding domain"/>
    <property type="match status" value="1"/>
</dbReference>
<gene>
    <name evidence="2" type="ORF">SAMN02927914_06860</name>
</gene>
<sequence>AAGLLGRVPSNVTTRIQQLEAEIGVPLFQRDRCCHIDFGLTV</sequence>
<name>A0A1G5ZZY2_9HYPH</name>
<dbReference type="InterPro" id="IPR000847">
    <property type="entry name" value="LysR_HTH_N"/>
</dbReference>
<evidence type="ECO:0000313" key="2">
    <source>
        <dbReference type="EMBL" id="SDB00096.1"/>
    </source>
</evidence>
<feature type="non-terminal residue" evidence="2">
    <location>
        <position position="1"/>
    </location>
</feature>
<dbReference type="Proteomes" id="UP000198588">
    <property type="component" value="Unassembled WGS sequence"/>
</dbReference>
<accession>A0A1G5ZZY2</accession>
<evidence type="ECO:0000259" key="1">
    <source>
        <dbReference type="PROSITE" id="PS50931"/>
    </source>
</evidence>
<dbReference type="AlphaFoldDB" id="A0A1G5ZZY2"/>
<dbReference type="InterPro" id="IPR036390">
    <property type="entry name" value="WH_DNA-bd_sf"/>
</dbReference>
<dbReference type="EMBL" id="FMXM01000100">
    <property type="protein sequence ID" value="SDB00096.1"/>
    <property type="molecule type" value="Genomic_DNA"/>
</dbReference>
<dbReference type="InterPro" id="IPR036388">
    <property type="entry name" value="WH-like_DNA-bd_sf"/>
</dbReference>
<dbReference type="GO" id="GO:0003700">
    <property type="term" value="F:DNA-binding transcription factor activity"/>
    <property type="evidence" value="ECO:0007669"/>
    <property type="project" value="InterPro"/>
</dbReference>
<evidence type="ECO:0000313" key="3">
    <source>
        <dbReference type="Proteomes" id="UP000198588"/>
    </source>
</evidence>
<dbReference type="PROSITE" id="PS50931">
    <property type="entry name" value="HTH_LYSR"/>
    <property type="match status" value="1"/>
</dbReference>
<proteinExistence type="predicted"/>